<accession>A0ABP1R8U7</accession>
<evidence type="ECO:0000313" key="1">
    <source>
        <dbReference type="EMBL" id="CAL8122893.1"/>
    </source>
</evidence>
<reference evidence="1 2" key="1">
    <citation type="submission" date="2024-08" db="EMBL/GenBank/DDBJ databases">
        <authorList>
            <person name="Cucini C."/>
            <person name="Frati F."/>
        </authorList>
    </citation>
    <scope>NUCLEOTIDE SEQUENCE [LARGE SCALE GENOMIC DNA]</scope>
</reference>
<dbReference type="Proteomes" id="UP001642540">
    <property type="component" value="Unassembled WGS sequence"/>
</dbReference>
<comment type="caution">
    <text evidence="1">The sequence shown here is derived from an EMBL/GenBank/DDBJ whole genome shotgun (WGS) entry which is preliminary data.</text>
</comment>
<evidence type="ECO:0000313" key="2">
    <source>
        <dbReference type="Proteomes" id="UP001642540"/>
    </source>
</evidence>
<sequence length="100" mass="11452">MSFPGSENLKVNSFSDLGLRYGSGEQDTRELSEPTLHTFIHLQVTLRNSASLDKTRLDLYEPRTSHISVAFHFLLFIQPADYVCFFHDFKATLNLSKNNN</sequence>
<protein>
    <submittedName>
        <fullName evidence="1">Uncharacterized protein</fullName>
    </submittedName>
</protein>
<keyword evidence="2" id="KW-1185">Reference proteome</keyword>
<proteinExistence type="predicted"/>
<gene>
    <name evidence="1" type="ORF">ODALV1_LOCUS20000</name>
</gene>
<organism evidence="1 2">
    <name type="scientific">Orchesella dallaii</name>
    <dbReference type="NCBI Taxonomy" id="48710"/>
    <lineage>
        <taxon>Eukaryota</taxon>
        <taxon>Metazoa</taxon>
        <taxon>Ecdysozoa</taxon>
        <taxon>Arthropoda</taxon>
        <taxon>Hexapoda</taxon>
        <taxon>Collembola</taxon>
        <taxon>Entomobryomorpha</taxon>
        <taxon>Entomobryoidea</taxon>
        <taxon>Orchesellidae</taxon>
        <taxon>Orchesellinae</taxon>
        <taxon>Orchesella</taxon>
    </lineage>
</organism>
<name>A0ABP1R8U7_9HEXA</name>
<dbReference type="EMBL" id="CAXLJM020000068">
    <property type="protein sequence ID" value="CAL8122893.1"/>
    <property type="molecule type" value="Genomic_DNA"/>
</dbReference>